<feature type="transmembrane region" description="Helical" evidence="9">
    <location>
        <begin position="104"/>
        <end position="121"/>
    </location>
</feature>
<accession>A0ABZ3HCF9</accession>
<dbReference type="InterPro" id="IPR044878">
    <property type="entry name" value="UbiA_sf"/>
</dbReference>
<comment type="pathway">
    <text evidence="9">Porphyrin-containing compound metabolism; heme O biosynthesis; heme O from protoheme: step 1/1.</text>
</comment>
<evidence type="ECO:0000313" key="11">
    <source>
        <dbReference type="Proteomes" id="UP001447842"/>
    </source>
</evidence>
<feature type="transmembrane region" description="Helical" evidence="9">
    <location>
        <begin position="128"/>
        <end position="147"/>
    </location>
</feature>
<dbReference type="InterPro" id="IPR006369">
    <property type="entry name" value="Protohaem_IX_farnesylTrfase"/>
</dbReference>
<feature type="transmembrane region" description="Helical" evidence="9">
    <location>
        <begin position="78"/>
        <end position="98"/>
    </location>
</feature>
<dbReference type="EMBL" id="CP147920">
    <property type="protein sequence ID" value="XAU15428.1"/>
    <property type="molecule type" value="Genomic_DNA"/>
</dbReference>
<evidence type="ECO:0000256" key="4">
    <source>
        <dbReference type="ARBA" id="ARBA00022692"/>
    </source>
</evidence>
<evidence type="ECO:0000256" key="2">
    <source>
        <dbReference type="ARBA" id="ARBA00022475"/>
    </source>
</evidence>
<dbReference type="InterPro" id="IPR000537">
    <property type="entry name" value="UbiA_prenyltransferase"/>
</dbReference>
<dbReference type="PANTHER" id="PTHR43448">
    <property type="entry name" value="PROTOHEME IX FARNESYLTRANSFERASE, MITOCHONDRIAL"/>
    <property type="match status" value="1"/>
</dbReference>
<feature type="transmembrane region" description="Helical" evidence="9">
    <location>
        <begin position="205"/>
        <end position="224"/>
    </location>
</feature>
<keyword evidence="4 9" id="KW-0812">Transmembrane</keyword>
<keyword evidence="2 9" id="KW-1003">Cell membrane</keyword>
<keyword evidence="5 9" id="KW-1133">Transmembrane helix</keyword>
<evidence type="ECO:0000256" key="7">
    <source>
        <dbReference type="ARBA" id="ARBA00023136"/>
    </source>
</evidence>
<reference evidence="10 11" key="1">
    <citation type="submission" date="2024-03" db="EMBL/GenBank/DDBJ databases">
        <title>Sulfurimonas sp. HSL3-1.</title>
        <authorList>
            <person name="Wang S."/>
        </authorList>
    </citation>
    <scope>NUCLEOTIDE SEQUENCE [LARGE SCALE GENOMIC DNA]</scope>
    <source>
        <strain evidence="10 11">HSL3-1</strain>
    </source>
</reference>
<evidence type="ECO:0000256" key="9">
    <source>
        <dbReference type="HAMAP-Rule" id="MF_00154"/>
    </source>
</evidence>
<evidence type="ECO:0000256" key="1">
    <source>
        <dbReference type="ARBA" id="ARBA00004141"/>
    </source>
</evidence>
<evidence type="ECO:0000256" key="5">
    <source>
        <dbReference type="ARBA" id="ARBA00022989"/>
    </source>
</evidence>
<keyword evidence="7 9" id="KW-0472">Membrane</keyword>
<gene>
    <name evidence="9" type="primary">ctaB</name>
    <name evidence="10" type="ORF">WCY31_01705</name>
</gene>
<dbReference type="Gene3D" id="1.10.357.140">
    <property type="entry name" value="UbiA prenyltransferase"/>
    <property type="match status" value="1"/>
</dbReference>
<organism evidence="10 11">
    <name type="scientific">Sulfurimonas diazotrophicus</name>
    <dbReference type="NCBI Taxonomy" id="3131939"/>
    <lineage>
        <taxon>Bacteria</taxon>
        <taxon>Pseudomonadati</taxon>
        <taxon>Campylobacterota</taxon>
        <taxon>Epsilonproteobacteria</taxon>
        <taxon>Campylobacterales</taxon>
        <taxon>Sulfurimonadaceae</taxon>
        <taxon>Sulfurimonas</taxon>
    </lineage>
</organism>
<feature type="transmembrane region" description="Helical" evidence="9">
    <location>
        <begin position="38"/>
        <end position="57"/>
    </location>
</feature>
<evidence type="ECO:0000256" key="6">
    <source>
        <dbReference type="ARBA" id="ARBA00023133"/>
    </source>
</evidence>
<dbReference type="PANTHER" id="PTHR43448:SF2">
    <property type="entry name" value="PROTOHEME IX FARNESYLTRANSFERASE, MITOCHONDRIAL"/>
    <property type="match status" value="1"/>
</dbReference>
<evidence type="ECO:0000313" key="10">
    <source>
        <dbReference type="EMBL" id="XAU15428.1"/>
    </source>
</evidence>
<sequence length="282" mass="30379">MIRTLMELTKFRLSAAVTLSAVFGFALGGGRDIGPLLPATLAVLLLALGVSALNQYQEWESDSKMERTKRRPIPSGRVHPDAALAVSLALIALGTLLISATLKTTGLLLFLFVPLWYNGVYTTLKRHSAFAVVPGGVLGMIPPAIGWLAAGQSLADPEFFALGLLFFVWQVPHFWLLAAKHDADYRAAGFPTAVEIFGDTGFRRVLCVWWMLTVLCALYTAAIFGIRSSVILLLLAALAAATAAAGGRIPFRQLTAERASTLFRGINLFLLGTMTLMSIDTI</sequence>
<name>A0ABZ3HCF9_9BACT</name>
<evidence type="ECO:0000256" key="8">
    <source>
        <dbReference type="ARBA" id="ARBA00047690"/>
    </source>
</evidence>
<feature type="transmembrane region" description="Helical" evidence="9">
    <location>
        <begin position="230"/>
        <end position="249"/>
    </location>
</feature>
<keyword evidence="6 9" id="KW-0350">Heme biosynthesis</keyword>
<comment type="subcellular location">
    <subcellularLocation>
        <location evidence="9">Cell membrane</location>
        <topology evidence="9">Multi-pass membrane protein</topology>
    </subcellularLocation>
    <subcellularLocation>
        <location evidence="1">Membrane</location>
        <topology evidence="1">Multi-pass membrane protein</topology>
    </subcellularLocation>
</comment>
<dbReference type="RefSeq" id="WP_345972910.1">
    <property type="nucleotide sequence ID" value="NZ_CP147920.1"/>
</dbReference>
<proteinExistence type="inferred from homology"/>
<comment type="catalytic activity">
    <reaction evidence="8 9">
        <text>heme b + (2E,6E)-farnesyl diphosphate + H2O = Fe(II)-heme o + diphosphate</text>
        <dbReference type="Rhea" id="RHEA:28070"/>
        <dbReference type="ChEBI" id="CHEBI:15377"/>
        <dbReference type="ChEBI" id="CHEBI:33019"/>
        <dbReference type="ChEBI" id="CHEBI:60344"/>
        <dbReference type="ChEBI" id="CHEBI:60530"/>
        <dbReference type="ChEBI" id="CHEBI:175763"/>
        <dbReference type="EC" id="2.5.1.141"/>
    </reaction>
</comment>
<feature type="transmembrane region" description="Helical" evidence="9">
    <location>
        <begin position="159"/>
        <end position="178"/>
    </location>
</feature>
<dbReference type="Proteomes" id="UP001447842">
    <property type="component" value="Chromosome"/>
</dbReference>
<feature type="transmembrane region" description="Helical" evidence="9">
    <location>
        <begin position="261"/>
        <end position="279"/>
    </location>
</feature>
<keyword evidence="3 9" id="KW-0808">Transferase</keyword>
<comment type="similarity">
    <text evidence="9">Belongs to the UbiA prenyltransferase family. Protoheme IX farnesyltransferase subfamily.</text>
</comment>
<keyword evidence="11" id="KW-1185">Reference proteome</keyword>
<protein>
    <recommendedName>
        <fullName evidence="9">Protoheme IX farnesyltransferase</fullName>
        <ecNumber evidence="9">2.5.1.141</ecNumber>
    </recommendedName>
    <alternativeName>
        <fullName evidence="9">Heme B farnesyltransferase</fullName>
    </alternativeName>
    <alternativeName>
        <fullName evidence="9">Heme O synthase</fullName>
    </alternativeName>
</protein>
<dbReference type="Pfam" id="PF01040">
    <property type="entry name" value="UbiA"/>
    <property type="match status" value="1"/>
</dbReference>
<dbReference type="HAMAP" id="MF_00154">
    <property type="entry name" value="CyoE_CtaB"/>
    <property type="match status" value="1"/>
</dbReference>
<comment type="miscellaneous">
    <text evidence="9">Carbon 2 of the heme B porphyrin ring is defined according to the Fischer nomenclature.</text>
</comment>
<evidence type="ECO:0000256" key="3">
    <source>
        <dbReference type="ARBA" id="ARBA00022679"/>
    </source>
</evidence>
<comment type="function">
    <text evidence="9">Converts heme B (protoheme IX) to heme O by substitution of the vinyl group on carbon 2 of heme B porphyrin ring with a hydroxyethyl farnesyl side group.</text>
</comment>
<dbReference type="EC" id="2.5.1.141" evidence="9"/>